<comment type="caution">
    <text evidence="1">The sequence shown here is derived from an EMBL/GenBank/DDBJ whole genome shotgun (WGS) entry which is preliminary data.</text>
</comment>
<dbReference type="GO" id="GO:0016301">
    <property type="term" value="F:kinase activity"/>
    <property type="evidence" value="ECO:0007669"/>
    <property type="project" value="UniProtKB-KW"/>
</dbReference>
<accession>A0AB33Z0V1</accession>
<keyword evidence="1" id="KW-0808">Transferase</keyword>
<keyword evidence="2" id="KW-1185">Reference proteome</keyword>
<organism evidence="1 2">
    <name type="scientific">Cycloclasticus pugetii</name>
    <dbReference type="NCBI Taxonomy" id="34068"/>
    <lineage>
        <taxon>Bacteria</taxon>
        <taxon>Pseudomonadati</taxon>
        <taxon>Pseudomonadota</taxon>
        <taxon>Gammaproteobacteria</taxon>
        <taxon>Thiotrichales</taxon>
        <taxon>Piscirickettsiaceae</taxon>
        <taxon>Cycloclasticus</taxon>
    </lineage>
</organism>
<sequence>MKHYIAEKWRDILVFNDLDSYEKVWALKADWFEEPNYRRGGWSGVSRVELKLPLGGSVGVFLKRQEDHVTRTLGHPIKGFSTFAREFNVIRAFQQHNIPSLEVVFFEQWKQDGHQRAFIMTEELSGYAPLSSEDYRMGSALLANEQQKTALFEKLAELLHSMHKHKFQHNCLYPKHVFAKQLATGGVDLRVIDLEKVKKVLTKKQAMYRDLDTLLRHAKTWSDEDKLAFYKTYQGESYLSSASKRLWNKLNKK</sequence>
<dbReference type="InterPro" id="IPR011009">
    <property type="entry name" value="Kinase-like_dom_sf"/>
</dbReference>
<gene>
    <name evidence="1" type="ORF">L196_08196</name>
</gene>
<dbReference type="AlphaFoldDB" id="A0AB33Z0V1"/>
<keyword evidence="1" id="KW-0418">Kinase</keyword>
<dbReference type="EMBL" id="ASHL01000006">
    <property type="protein sequence ID" value="EPD12835.1"/>
    <property type="molecule type" value="Genomic_DNA"/>
</dbReference>
<name>A0AB33Z0V1_9GAMM</name>
<evidence type="ECO:0000313" key="1">
    <source>
        <dbReference type="EMBL" id="EPD12835.1"/>
    </source>
</evidence>
<dbReference type="Proteomes" id="UP000015462">
    <property type="component" value="Unassembled WGS sequence"/>
</dbReference>
<proteinExistence type="predicted"/>
<dbReference type="SUPFAM" id="SSF56112">
    <property type="entry name" value="Protein kinase-like (PK-like)"/>
    <property type="match status" value="1"/>
</dbReference>
<dbReference type="PIRSF" id="PIRSF026326">
    <property type="entry name" value="InaA"/>
    <property type="match status" value="1"/>
</dbReference>
<dbReference type="RefSeq" id="WP_015006569.1">
    <property type="nucleotide sequence ID" value="NZ_JBLHXE010000002.1"/>
</dbReference>
<protein>
    <submittedName>
        <fullName evidence="1">Lipopolysaccharide kinase (Kdo/WaaP) family protein</fullName>
    </submittedName>
</protein>
<reference evidence="1 2" key="1">
    <citation type="journal article" date="2013" name="Genome Announc.">
        <title>Genome Sequence of the Pyrene- and Fluoranthene-Degrading Bacterium Cycloclasticus sp. Strain PY97M.</title>
        <authorList>
            <person name="Cui Z."/>
            <person name="Xu G."/>
            <person name="Li Q."/>
            <person name="Gao W."/>
            <person name="Zheng L."/>
        </authorList>
    </citation>
    <scope>NUCLEOTIDE SEQUENCE [LARGE SCALE GENOMIC DNA]</scope>
    <source>
        <strain evidence="1 2">PY97M</strain>
    </source>
</reference>
<dbReference type="InterPro" id="IPR027023">
    <property type="entry name" value="Put_LipoPS_kinase_InaA"/>
</dbReference>
<evidence type="ECO:0000313" key="2">
    <source>
        <dbReference type="Proteomes" id="UP000015462"/>
    </source>
</evidence>
<dbReference type="Pfam" id="PF06293">
    <property type="entry name" value="Kdo"/>
    <property type="match status" value="1"/>
</dbReference>